<dbReference type="SUPFAM" id="SSF53795">
    <property type="entry name" value="PEP carboxykinase-like"/>
    <property type="match status" value="1"/>
</dbReference>
<organism evidence="1 2">
    <name type="scientific">Mesorhizobium huakuii</name>
    <dbReference type="NCBI Taxonomy" id="28104"/>
    <lineage>
        <taxon>Bacteria</taxon>
        <taxon>Pseudomonadati</taxon>
        <taxon>Pseudomonadota</taxon>
        <taxon>Alphaproteobacteria</taxon>
        <taxon>Hyphomicrobiales</taxon>
        <taxon>Phyllobacteriaceae</taxon>
        <taxon>Mesorhizobium</taxon>
    </lineage>
</organism>
<proteinExistence type="predicted"/>
<keyword evidence="1" id="KW-0808">Transferase</keyword>
<dbReference type="InterPro" id="IPR027417">
    <property type="entry name" value="P-loop_NTPase"/>
</dbReference>
<accession>A0A7G6SUV9</accession>
<name>A0A7G6SUV9_9HYPH</name>
<dbReference type="GO" id="GO:0016301">
    <property type="term" value="F:kinase activity"/>
    <property type="evidence" value="ECO:0007669"/>
    <property type="project" value="UniProtKB-KW"/>
</dbReference>
<dbReference type="RefSeq" id="WP_183455729.1">
    <property type="nucleotide sequence ID" value="NZ_CP050296.1"/>
</dbReference>
<evidence type="ECO:0000313" key="1">
    <source>
        <dbReference type="EMBL" id="QND58291.1"/>
    </source>
</evidence>
<dbReference type="Gene3D" id="3.40.50.300">
    <property type="entry name" value="P-loop containing nucleotide triphosphate hydrolases"/>
    <property type="match status" value="1"/>
</dbReference>
<sequence length="328" mass="34867">MTRPSACYGLNGQILGISAERPELWQDFDRMLGILRIEGAVEPGFRLDITEADVLDEAPGGSLVFDGDIPEDGYCRMITEGGITHLVFPGRQTVAINDEGRWAELRVRPGAKAAWTPSMLVLDAALDAGGQHMLHTAGLTLPGHDAVVLIHAPSGTGKTTTSLALATQGFGLCSDDAMILNVASGKPLAWGLPRHVKIHQKTAEMIPQVAPCLGPVWDRNGEQAVSLERLSEIVRIESPVARPVAALLHLARSADSETRLVPMARTDAMVALAMDNVRTGLTGLLPLQKRRLATIGRLVSSVPTFTLEVGAHPADAAALIGATLARQD</sequence>
<dbReference type="Proteomes" id="UP000515465">
    <property type="component" value="Chromosome"/>
</dbReference>
<gene>
    <name evidence="1" type="ORF">HB778_18105</name>
</gene>
<dbReference type="AlphaFoldDB" id="A0A7G6SUV9"/>
<evidence type="ECO:0000313" key="2">
    <source>
        <dbReference type="Proteomes" id="UP000515465"/>
    </source>
</evidence>
<protein>
    <submittedName>
        <fullName evidence="1">Serine kinase</fullName>
    </submittedName>
</protein>
<keyword evidence="1" id="KW-0418">Kinase</keyword>
<reference evidence="2" key="1">
    <citation type="journal article" date="2020" name="Mol. Plant Microbe">
        <title>Rhizobial microsymbionts of the narrowly endemic Oxytropis species growing in Kamchatka are characterized by significant genetic diversity and possess a set of genes that are associated with T3SS and T6SS secretion systems and can affect the development of symbiosis.</title>
        <authorList>
            <person name="Safronova V."/>
            <person name="Guro P."/>
            <person name="Sazanova A."/>
            <person name="Kuznetsova I."/>
            <person name="Belimov A."/>
            <person name="Yakubov V."/>
            <person name="Chirak E."/>
            <person name="Afonin A."/>
            <person name="Gogolev Y."/>
            <person name="Andronov E."/>
            <person name="Tikhonovich I."/>
        </authorList>
    </citation>
    <scope>NUCLEOTIDE SEQUENCE [LARGE SCALE GENOMIC DNA]</scope>
    <source>
        <strain evidence="2">583</strain>
    </source>
</reference>
<dbReference type="EMBL" id="CP050296">
    <property type="protein sequence ID" value="QND58291.1"/>
    <property type="molecule type" value="Genomic_DNA"/>
</dbReference>